<dbReference type="GO" id="GO:0004514">
    <property type="term" value="F:nicotinate-nucleotide diphosphorylase (carboxylating) activity"/>
    <property type="evidence" value="ECO:0007669"/>
    <property type="project" value="UniProtKB-EC"/>
</dbReference>
<feature type="domain" description="Quinolinate phosphoribosyl transferase N-terminal" evidence="12">
    <location>
        <begin position="34"/>
        <end position="119"/>
    </location>
</feature>
<evidence type="ECO:0000259" key="11">
    <source>
        <dbReference type="Pfam" id="PF01729"/>
    </source>
</evidence>
<dbReference type="InterPro" id="IPR004393">
    <property type="entry name" value="NadC"/>
</dbReference>
<dbReference type="Pfam" id="PF02749">
    <property type="entry name" value="QRPTase_N"/>
    <property type="match status" value="1"/>
</dbReference>
<evidence type="ECO:0000256" key="8">
    <source>
        <dbReference type="ARBA" id="ARBA00033102"/>
    </source>
</evidence>
<protein>
    <recommendedName>
        <fullName evidence="4">nicotinate-nucleotide diphosphorylase (carboxylating)</fullName>
        <ecNumber evidence="4">2.4.2.19</ecNumber>
    </recommendedName>
    <alternativeName>
        <fullName evidence="8">Quinolinate phosphoribosyltransferase [decarboxylating]</fullName>
    </alternativeName>
</protein>
<evidence type="ECO:0000259" key="12">
    <source>
        <dbReference type="Pfam" id="PF02749"/>
    </source>
</evidence>
<dbReference type="CDD" id="cd01572">
    <property type="entry name" value="QPRTase"/>
    <property type="match status" value="1"/>
</dbReference>
<dbReference type="Gene3D" id="3.20.20.70">
    <property type="entry name" value="Aldolase class I"/>
    <property type="match status" value="1"/>
</dbReference>
<dbReference type="InterPro" id="IPR022412">
    <property type="entry name" value="Quinolinate_PRibosylTrfase_N"/>
</dbReference>
<dbReference type="RefSeq" id="WP_204822616.1">
    <property type="nucleotide sequence ID" value="NZ_JANHOF010000026.1"/>
</dbReference>
<keyword evidence="5" id="KW-0662">Pyridine nucleotide biosynthesis</keyword>
<organism evidence="13 14">
    <name type="scientific">Paenibacillus mendelii</name>
    <dbReference type="NCBI Taxonomy" id="206163"/>
    <lineage>
        <taxon>Bacteria</taxon>
        <taxon>Bacillati</taxon>
        <taxon>Bacillota</taxon>
        <taxon>Bacilli</taxon>
        <taxon>Bacillales</taxon>
        <taxon>Paenibacillaceae</taxon>
        <taxon>Paenibacillus</taxon>
    </lineage>
</organism>
<evidence type="ECO:0000256" key="10">
    <source>
        <dbReference type="PIRNR" id="PIRNR006250"/>
    </source>
</evidence>
<dbReference type="EMBL" id="JBHLVF010000042">
    <property type="protein sequence ID" value="MFC0395635.1"/>
    <property type="molecule type" value="Genomic_DNA"/>
</dbReference>
<evidence type="ECO:0000256" key="6">
    <source>
        <dbReference type="ARBA" id="ARBA00022676"/>
    </source>
</evidence>
<keyword evidence="6 10" id="KW-0328">Glycosyltransferase</keyword>
<evidence type="ECO:0000256" key="3">
    <source>
        <dbReference type="ARBA" id="ARBA00009400"/>
    </source>
</evidence>
<sequence length="299" mass="31750">MVLDKAGISAVGGTESALREQIRAWLAEDIGTGDITSWTTIQAGSRSKAVIHVKESGVLAGMPIARLVFDVVDPALTFHELVSDGTKVSKGTVIAEVEGSTHSLLTGERLALNLLQRLSGIATKTRSFIDALGGLPVRLADTRKTTPGHRILEKYAVRIGGGSNHRFGLYDAVMIKDNHIKGSGGITQAVQGARRQIPHTMKIEVETESFAQVDEALACGADIIMLDNMSLAQMKEAVDRIKSRAPHVIVEASGGVRLDTVRSIAECGVDVISVGGLTYSFQSLDISLDLNEKKGGPTA</sequence>
<feature type="domain" description="Quinolinate phosphoribosyl transferase C-terminal" evidence="11">
    <location>
        <begin position="121"/>
        <end position="289"/>
    </location>
</feature>
<dbReference type="SUPFAM" id="SSF54675">
    <property type="entry name" value="Nicotinate/Quinolinate PRTase N-terminal domain-like"/>
    <property type="match status" value="1"/>
</dbReference>
<dbReference type="Gene3D" id="3.90.1170.20">
    <property type="entry name" value="Quinolinate phosphoribosyl transferase, N-terminal domain"/>
    <property type="match status" value="1"/>
</dbReference>
<evidence type="ECO:0000256" key="4">
    <source>
        <dbReference type="ARBA" id="ARBA00011944"/>
    </source>
</evidence>
<evidence type="ECO:0000256" key="9">
    <source>
        <dbReference type="ARBA" id="ARBA00047445"/>
    </source>
</evidence>
<comment type="similarity">
    <text evidence="3 10">Belongs to the NadC/ModD family.</text>
</comment>
<dbReference type="InterPro" id="IPR013785">
    <property type="entry name" value="Aldolase_TIM"/>
</dbReference>
<comment type="caution">
    <text evidence="13">The sequence shown here is derived from an EMBL/GenBank/DDBJ whole genome shotgun (WGS) entry which is preliminary data.</text>
</comment>
<comment type="function">
    <text evidence="1">Involved in the catabolism of quinolinic acid (QA).</text>
</comment>
<dbReference type="InterPro" id="IPR027277">
    <property type="entry name" value="NadC/ModD"/>
</dbReference>
<evidence type="ECO:0000313" key="13">
    <source>
        <dbReference type="EMBL" id="MFC0395635.1"/>
    </source>
</evidence>
<dbReference type="InterPro" id="IPR002638">
    <property type="entry name" value="Quinolinate_PRibosylTrfase_C"/>
</dbReference>
<dbReference type="SUPFAM" id="SSF51690">
    <property type="entry name" value="Nicotinate/Quinolinate PRTase C-terminal domain-like"/>
    <property type="match status" value="1"/>
</dbReference>
<reference evidence="13 14" key="1">
    <citation type="submission" date="2024-09" db="EMBL/GenBank/DDBJ databases">
        <authorList>
            <person name="Sun Q."/>
            <person name="Mori K."/>
        </authorList>
    </citation>
    <scope>NUCLEOTIDE SEQUENCE [LARGE SCALE GENOMIC DNA]</scope>
    <source>
        <strain evidence="13 14">CCM 4839</strain>
    </source>
</reference>
<dbReference type="PANTHER" id="PTHR32179:SF3">
    <property type="entry name" value="NICOTINATE-NUCLEOTIDE PYROPHOSPHORYLASE [CARBOXYLATING]"/>
    <property type="match status" value="1"/>
</dbReference>
<comment type="pathway">
    <text evidence="2">Cofactor biosynthesis; NAD(+) biosynthesis; nicotinate D-ribonucleotide from quinolinate: step 1/1.</text>
</comment>
<proteinExistence type="inferred from homology"/>
<dbReference type="PIRSF" id="PIRSF006250">
    <property type="entry name" value="NadC_ModD"/>
    <property type="match status" value="1"/>
</dbReference>
<name>A0ABV6JLG2_9BACL</name>
<evidence type="ECO:0000256" key="5">
    <source>
        <dbReference type="ARBA" id="ARBA00022642"/>
    </source>
</evidence>
<evidence type="ECO:0000256" key="1">
    <source>
        <dbReference type="ARBA" id="ARBA00003237"/>
    </source>
</evidence>
<dbReference type="PANTHER" id="PTHR32179">
    <property type="entry name" value="NICOTINATE-NUCLEOTIDE PYROPHOSPHORYLASE [CARBOXYLATING]"/>
    <property type="match status" value="1"/>
</dbReference>
<dbReference type="Pfam" id="PF01729">
    <property type="entry name" value="QRPTase_C"/>
    <property type="match status" value="1"/>
</dbReference>
<dbReference type="InterPro" id="IPR036068">
    <property type="entry name" value="Nicotinate_pribotase-like_C"/>
</dbReference>
<accession>A0ABV6JLG2</accession>
<dbReference type="InterPro" id="IPR037128">
    <property type="entry name" value="Quinolinate_PRibosylTase_N_sf"/>
</dbReference>
<keyword evidence="14" id="KW-1185">Reference proteome</keyword>
<comment type="catalytic activity">
    <reaction evidence="9">
        <text>nicotinate beta-D-ribonucleotide + CO2 + diphosphate = quinolinate + 5-phospho-alpha-D-ribose 1-diphosphate + 2 H(+)</text>
        <dbReference type="Rhea" id="RHEA:12733"/>
        <dbReference type="ChEBI" id="CHEBI:15378"/>
        <dbReference type="ChEBI" id="CHEBI:16526"/>
        <dbReference type="ChEBI" id="CHEBI:29959"/>
        <dbReference type="ChEBI" id="CHEBI:33019"/>
        <dbReference type="ChEBI" id="CHEBI:57502"/>
        <dbReference type="ChEBI" id="CHEBI:58017"/>
        <dbReference type="EC" id="2.4.2.19"/>
    </reaction>
</comment>
<gene>
    <name evidence="13" type="primary">nadC</name>
    <name evidence="13" type="ORF">ACFFJ8_30225</name>
</gene>
<dbReference type="Proteomes" id="UP001589818">
    <property type="component" value="Unassembled WGS sequence"/>
</dbReference>
<dbReference type="NCBIfam" id="TIGR00078">
    <property type="entry name" value="nadC"/>
    <property type="match status" value="1"/>
</dbReference>
<evidence type="ECO:0000256" key="7">
    <source>
        <dbReference type="ARBA" id="ARBA00022679"/>
    </source>
</evidence>
<evidence type="ECO:0000313" key="14">
    <source>
        <dbReference type="Proteomes" id="UP001589818"/>
    </source>
</evidence>
<dbReference type="EC" id="2.4.2.19" evidence="4"/>
<keyword evidence="7 10" id="KW-0808">Transferase</keyword>
<evidence type="ECO:0000256" key="2">
    <source>
        <dbReference type="ARBA" id="ARBA00004893"/>
    </source>
</evidence>